<dbReference type="SMART" id="SM00014">
    <property type="entry name" value="acidPPc"/>
    <property type="match status" value="1"/>
</dbReference>
<comment type="similarity">
    <text evidence="1">Belongs to the class A bacterial acid phosphatase family.</text>
</comment>
<dbReference type="EC" id="3.1.3.2" evidence="1"/>
<evidence type="ECO:0000256" key="2">
    <source>
        <dbReference type="SAM" id="SignalP"/>
    </source>
</evidence>
<comment type="catalytic activity">
    <reaction evidence="1">
        <text>a phosphate monoester + H2O = an alcohol + phosphate</text>
        <dbReference type="Rhea" id="RHEA:15017"/>
        <dbReference type="ChEBI" id="CHEBI:15377"/>
        <dbReference type="ChEBI" id="CHEBI:30879"/>
        <dbReference type="ChEBI" id="CHEBI:43474"/>
        <dbReference type="ChEBI" id="CHEBI:67140"/>
        <dbReference type="EC" id="3.1.3.2"/>
    </reaction>
</comment>
<dbReference type="GO" id="GO:0030288">
    <property type="term" value="C:outer membrane-bounded periplasmic space"/>
    <property type="evidence" value="ECO:0007669"/>
    <property type="project" value="InterPro"/>
</dbReference>
<accession>A0A6N3SYH4</accession>
<feature type="chain" id="PRO_5030005862" description="Acid phosphatase" evidence="2">
    <location>
        <begin position="18"/>
        <end position="274"/>
    </location>
</feature>
<dbReference type="PIRSF" id="PIRSF000897">
    <property type="entry name" value="Acid_Ptase_ClsA"/>
    <property type="match status" value="1"/>
</dbReference>
<dbReference type="InterPro" id="IPR000326">
    <property type="entry name" value="PAP2/HPO"/>
</dbReference>
<dbReference type="GO" id="GO:0003993">
    <property type="term" value="F:acid phosphatase activity"/>
    <property type="evidence" value="ECO:0007669"/>
    <property type="project" value="UniProtKB-EC"/>
</dbReference>
<evidence type="ECO:0000313" key="5">
    <source>
        <dbReference type="Proteomes" id="UP000032670"/>
    </source>
</evidence>
<sequence length="274" mass="29377">MLLCVVAGAALSGGLYAARAQNQTVLEPTQVRHTAPYHVADTAPDATAYLPPPPVAGTARQQEDDTVFAQTRALQGSARWALAQADAVEHIPAMLKGFSCAAGFVLDADKAPHLVALLHKVRQSEKADVKLAKDHWQRPRPFVGTHEAVCTEGDRWRLSSSGAYPSGHTTWGWSTALVLSELLPERSTALLQRGRVYGESRIICGVHWVSDVQEGYLVGAAEIATMHGDADFRADMEAARAELAILKAHGTQPDAQTCAIEEDAAHHSPLTPSP</sequence>
<feature type="domain" description="Phosphatidic acid phosphatase type 2/haloperoxidase" evidence="3">
    <location>
        <begin position="116"/>
        <end position="227"/>
    </location>
</feature>
<dbReference type="InterPro" id="IPR001011">
    <property type="entry name" value="Acid_Pase_classA_bac"/>
</dbReference>
<organism evidence="4 5">
    <name type="scientific">Acetobacter orientalis</name>
    <dbReference type="NCBI Taxonomy" id="146474"/>
    <lineage>
        <taxon>Bacteria</taxon>
        <taxon>Pseudomonadati</taxon>
        <taxon>Pseudomonadota</taxon>
        <taxon>Alphaproteobacteria</taxon>
        <taxon>Acetobacterales</taxon>
        <taxon>Acetobacteraceae</taxon>
        <taxon>Acetobacter</taxon>
    </lineage>
</organism>
<dbReference type="SMR" id="A0A0D6NIS4"/>
<keyword evidence="1" id="KW-0378">Hydrolase</keyword>
<accession>A0A0D6NIS4</accession>
<proteinExistence type="inferred from homology"/>
<dbReference type="PRINTS" id="PR00483">
    <property type="entry name" value="BACPHPHTASE"/>
</dbReference>
<feature type="signal peptide" evidence="2">
    <location>
        <begin position="1"/>
        <end position="17"/>
    </location>
</feature>
<dbReference type="AlphaFoldDB" id="A0A0D6NIS4"/>
<dbReference type="EMBL" id="BAMX01000010">
    <property type="protein sequence ID" value="GAN65545.1"/>
    <property type="molecule type" value="Genomic_DNA"/>
</dbReference>
<dbReference type="SUPFAM" id="SSF48317">
    <property type="entry name" value="Acid phosphatase/Vanadium-dependent haloperoxidase"/>
    <property type="match status" value="1"/>
</dbReference>
<keyword evidence="2" id="KW-0732">Signal</keyword>
<evidence type="ECO:0000259" key="3">
    <source>
        <dbReference type="SMART" id="SM00014"/>
    </source>
</evidence>
<keyword evidence="5" id="KW-1185">Reference proteome</keyword>
<dbReference type="Gene3D" id="1.20.144.10">
    <property type="entry name" value="Phosphatidic acid phosphatase type 2/haloperoxidase"/>
    <property type="match status" value="1"/>
</dbReference>
<comment type="caution">
    <text evidence="4">The sequence shown here is derived from an EMBL/GenBank/DDBJ whole genome shotgun (WGS) entry which is preliminary data.</text>
</comment>
<reference evidence="4 5" key="1">
    <citation type="submission" date="2012-11" db="EMBL/GenBank/DDBJ databases">
        <title>Whole genome sequence of Acetobacter orientalis 21F-2.</title>
        <authorList>
            <person name="Azuma Y."/>
            <person name="Higashiura N."/>
            <person name="Hirakawa H."/>
            <person name="Matsushita K."/>
        </authorList>
    </citation>
    <scope>NUCLEOTIDE SEQUENCE [LARGE SCALE GENOMIC DNA]</scope>
    <source>
        <strain evidence="4 5">21F-2</strain>
    </source>
</reference>
<evidence type="ECO:0000256" key="1">
    <source>
        <dbReference type="PIRNR" id="PIRNR000897"/>
    </source>
</evidence>
<name>A0A0D6NIS4_9PROT</name>
<dbReference type="Pfam" id="PF01569">
    <property type="entry name" value="PAP2"/>
    <property type="match status" value="1"/>
</dbReference>
<evidence type="ECO:0000313" key="4">
    <source>
        <dbReference type="EMBL" id="GAN65545.1"/>
    </source>
</evidence>
<gene>
    <name evidence="4" type="ORF">Abor_010_108</name>
</gene>
<dbReference type="InterPro" id="IPR036938">
    <property type="entry name" value="PAP2/HPO_sf"/>
</dbReference>
<dbReference type="CDD" id="cd03397">
    <property type="entry name" value="PAP2_acid_phosphatase"/>
    <property type="match status" value="1"/>
</dbReference>
<dbReference type="Proteomes" id="UP000032670">
    <property type="component" value="Unassembled WGS sequence"/>
</dbReference>
<protein>
    <recommendedName>
        <fullName evidence="1">Acid phosphatase</fullName>
        <ecNumber evidence="1">3.1.3.2</ecNumber>
    </recommendedName>
</protein>
<dbReference type="STRING" id="1231341.Abor_010_108"/>